<protein>
    <recommendedName>
        <fullName evidence="4">Copper chaperone PCu(A)C</fullName>
    </recommendedName>
</protein>
<name>A0A0P6Y2C4_9CHLR</name>
<evidence type="ECO:0000313" key="2">
    <source>
        <dbReference type="EMBL" id="KPL83310.1"/>
    </source>
</evidence>
<comment type="caution">
    <text evidence="2">The sequence shown here is derived from an EMBL/GenBank/DDBJ whole genome shotgun (WGS) entry which is preliminary data.</text>
</comment>
<proteinExistence type="predicted"/>
<gene>
    <name evidence="2" type="ORF">SE15_07945</name>
</gene>
<reference evidence="2 3" key="1">
    <citation type="submission" date="2015-07" db="EMBL/GenBank/DDBJ databases">
        <title>Whole genome sequence of Thermanaerothrix daxensis DSM 23592.</title>
        <authorList>
            <person name="Hemp J."/>
            <person name="Ward L.M."/>
            <person name="Pace L.A."/>
            <person name="Fischer W.W."/>
        </authorList>
    </citation>
    <scope>NUCLEOTIDE SEQUENCE [LARGE SCALE GENOMIC DNA]</scope>
    <source>
        <strain evidence="2 3">GNS-1</strain>
    </source>
</reference>
<dbReference type="Proteomes" id="UP000050544">
    <property type="component" value="Unassembled WGS sequence"/>
</dbReference>
<accession>A0A0P6Y2C4</accession>
<dbReference type="InterPro" id="IPR036182">
    <property type="entry name" value="PCuAC_sf"/>
</dbReference>
<dbReference type="AlphaFoldDB" id="A0A0P6Y2C4"/>
<dbReference type="Gene3D" id="2.60.40.1890">
    <property type="entry name" value="PCu(A)C copper chaperone"/>
    <property type="match status" value="1"/>
</dbReference>
<dbReference type="PANTHER" id="PTHR36302:SF1">
    <property type="entry name" value="COPPER CHAPERONE PCU(A)C"/>
    <property type="match status" value="1"/>
</dbReference>
<dbReference type="InterPro" id="IPR007410">
    <property type="entry name" value="LpqE-like"/>
</dbReference>
<dbReference type="Pfam" id="PF04314">
    <property type="entry name" value="PCuAC"/>
    <property type="match status" value="1"/>
</dbReference>
<evidence type="ECO:0000256" key="1">
    <source>
        <dbReference type="SAM" id="MobiDB-lite"/>
    </source>
</evidence>
<dbReference type="EMBL" id="LGKO01000004">
    <property type="protein sequence ID" value="KPL83310.1"/>
    <property type="molecule type" value="Genomic_DNA"/>
</dbReference>
<dbReference type="STRING" id="869279.SE15_07945"/>
<dbReference type="SUPFAM" id="SSF110087">
    <property type="entry name" value="DR1885-like metal-binding protein"/>
    <property type="match status" value="1"/>
</dbReference>
<feature type="region of interest" description="Disordered" evidence="1">
    <location>
        <begin position="1"/>
        <end position="24"/>
    </location>
</feature>
<evidence type="ECO:0008006" key="4">
    <source>
        <dbReference type="Google" id="ProtNLM"/>
    </source>
</evidence>
<organism evidence="2 3">
    <name type="scientific">Thermanaerothrix daxensis</name>
    <dbReference type="NCBI Taxonomy" id="869279"/>
    <lineage>
        <taxon>Bacteria</taxon>
        <taxon>Bacillati</taxon>
        <taxon>Chloroflexota</taxon>
        <taxon>Anaerolineae</taxon>
        <taxon>Anaerolineales</taxon>
        <taxon>Anaerolineaceae</taxon>
        <taxon>Thermanaerothrix</taxon>
    </lineage>
</organism>
<dbReference type="InterPro" id="IPR058248">
    <property type="entry name" value="Lxx211020-like"/>
</dbReference>
<dbReference type="PATRIC" id="fig|869279.4.peg.2318"/>
<evidence type="ECO:0000313" key="3">
    <source>
        <dbReference type="Proteomes" id="UP000050544"/>
    </source>
</evidence>
<feature type="compositionally biased region" description="Polar residues" evidence="1">
    <location>
        <begin position="13"/>
        <end position="24"/>
    </location>
</feature>
<sequence length="125" mass="13811">MLTSSSSHDSHSMNPQAESTETTSTAVYMVIRNLGRTPDRLVEVSTDMAAKSEIHQTVRSGDMMQMQPISALEIPPQGEVRLEPGGYHIMLMGLRQSLRVGDSLILTLNFEKSGRVEVKVTVRQP</sequence>
<dbReference type="PANTHER" id="PTHR36302">
    <property type="entry name" value="BLR7088 PROTEIN"/>
    <property type="match status" value="1"/>
</dbReference>
<keyword evidence="3" id="KW-1185">Reference proteome</keyword>